<feature type="domain" description="Sulfatase N-terminal" evidence="6">
    <location>
        <begin position="32"/>
        <end position="333"/>
    </location>
</feature>
<protein>
    <submittedName>
        <fullName evidence="7">Arylsulfatase</fullName>
    </submittedName>
</protein>
<dbReference type="SUPFAM" id="SSF53649">
    <property type="entry name" value="Alkaline phosphatase-like"/>
    <property type="match status" value="1"/>
</dbReference>
<dbReference type="InterPro" id="IPR024607">
    <property type="entry name" value="Sulfatase_CS"/>
</dbReference>
<evidence type="ECO:0000313" key="8">
    <source>
        <dbReference type="Proteomes" id="UP000576082"/>
    </source>
</evidence>
<accession>A0A7X9XBX3</accession>
<evidence type="ECO:0000313" key="7">
    <source>
        <dbReference type="EMBL" id="NME71202.1"/>
    </source>
</evidence>
<gene>
    <name evidence="7" type="ORF">HHU12_24775</name>
</gene>
<dbReference type="PROSITE" id="PS00523">
    <property type="entry name" value="SULFATASE_1"/>
    <property type="match status" value="1"/>
</dbReference>
<feature type="chain" id="PRO_5031139410" evidence="5">
    <location>
        <begin position="26"/>
        <end position="593"/>
    </location>
</feature>
<dbReference type="InterPro" id="IPR000917">
    <property type="entry name" value="Sulfatase_N"/>
</dbReference>
<sequence>MMKSIKNKMSVLCGMLLILLPKVYGQSSTTSPNVVVILTDDQGWGDFSHTGNQYLSTPHFDQMASESAVLNRFYVSPVCAPTRASVLTGRYHLRTGVSFVTRGRENMRAEEVTLAEAFKTSGYITGCFGKWHNGAHYPENPQGQGFDTFLGFTSGHWSNYFDTSLEYNGEMVETKGYITDVLTDSTLAFIDRNKEKPFFAFVPLNAPHTPYQVGDEYYDLYKDIDFGYGEKQNKKIATIYGMCKNIDDNVGRIRQYLKDNKLEENTILVFLSDNGPQGDRYNGPWRGGKTSVHEGGSLVPCTLQWKGKIKADQKEALTAHIDLMPTLLGLAGVEKPTDVQFDGVDLSAYLLENKAPESRKLYTHMTGFEITAERGAVREGDFRYTTEYGKTGLYNLTEDPSQKHDLQSQFPDKAKEMKEAFEAWYADVTAAGFADLRIPMGYKESARVVLAVHESTGKGDLKFKANVNGWAHDWFLVNGDATIEWPIEIVAPSTFKLSLKYAGQAVKGDVVEVIFGDQIIKKKIKKDFLPTALPTPDRVMREQEAKEQTWGVLELGEITLPANTMKQCTLKIHKKGKGTLEVKEIVSRRLDSL</sequence>
<evidence type="ECO:0000256" key="5">
    <source>
        <dbReference type="SAM" id="SignalP"/>
    </source>
</evidence>
<dbReference type="InterPro" id="IPR017850">
    <property type="entry name" value="Alkaline_phosphatase_core_sf"/>
</dbReference>
<reference evidence="7 8" key="1">
    <citation type="submission" date="2020-04" db="EMBL/GenBank/DDBJ databases">
        <title>Flammeovirga sp. SR4, a novel species isolated from seawater.</title>
        <authorList>
            <person name="Wang X."/>
        </authorList>
    </citation>
    <scope>NUCLEOTIDE SEQUENCE [LARGE SCALE GENOMIC DNA]</scope>
    <source>
        <strain evidence="7 8">ATCC 23126</strain>
    </source>
</reference>
<dbReference type="AlphaFoldDB" id="A0A7X9XBX3"/>
<dbReference type="GO" id="GO:0004065">
    <property type="term" value="F:arylsulfatase activity"/>
    <property type="evidence" value="ECO:0007669"/>
    <property type="project" value="TreeGrafter"/>
</dbReference>
<evidence type="ECO:0000256" key="2">
    <source>
        <dbReference type="ARBA" id="ARBA00022723"/>
    </source>
</evidence>
<dbReference type="InterPro" id="IPR050738">
    <property type="entry name" value="Sulfatase"/>
</dbReference>
<dbReference type="PANTHER" id="PTHR42693:SF53">
    <property type="entry name" value="ENDO-4-O-SULFATASE"/>
    <property type="match status" value="1"/>
</dbReference>
<comment type="caution">
    <text evidence="7">The sequence shown here is derived from an EMBL/GenBank/DDBJ whole genome shotgun (WGS) entry which is preliminary data.</text>
</comment>
<dbReference type="CDD" id="cd16146">
    <property type="entry name" value="ARS_like"/>
    <property type="match status" value="1"/>
</dbReference>
<proteinExistence type="inferred from homology"/>
<dbReference type="RefSeq" id="WP_169659424.1">
    <property type="nucleotide sequence ID" value="NZ_JABANE010000089.1"/>
</dbReference>
<comment type="similarity">
    <text evidence="1">Belongs to the sulfatase family.</text>
</comment>
<dbReference type="GO" id="GO:0046872">
    <property type="term" value="F:metal ion binding"/>
    <property type="evidence" value="ECO:0007669"/>
    <property type="project" value="UniProtKB-KW"/>
</dbReference>
<evidence type="ECO:0000259" key="6">
    <source>
        <dbReference type="Pfam" id="PF00884"/>
    </source>
</evidence>
<keyword evidence="5" id="KW-0732">Signal</keyword>
<evidence type="ECO:0000256" key="3">
    <source>
        <dbReference type="ARBA" id="ARBA00022801"/>
    </source>
</evidence>
<dbReference type="Gene3D" id="3.40.720.10">
    <property type="entry name" value="Alkaline Phosphatase, subunit A"/>
    <property type="match status" value="1"/>
</dbReference>
<keyword evidence="2" id="KW-0479">Metal-binding</keyword>
<keyword evidence="8" id="KW-1185">Reference proteome</keyword>
<organism evidence="7 8">
    <name type="scientific">Flammeovirga aprica JL-4</name>
    <dbReference type="NCBI Taxonomy" id="694437"/>
    <lineage>
        <taxon>Bacteria</taxon>
        <taxon>Pseudomonadati</taxon>
        <taxon>Bacteroidota</taxon>
        <taxon>Cytophagia</taxon>
        <taxon>Cytophagales</taxon>
        <taxon>Flammeovirgaceae</taxon>
        <taxon>Flammeovirga</taxon>
    </lineage>
</organism>
<keyword evidence="4" id="KW-0106">Calcium</keyword>
<dbReference type="Pfam" id="PF00884">
    <property type="entry name" value="Sulfatase"/>
    <property type="match status" value="1"/>
</dbReference>
<feature type="signal peptide" evidence="5">
    <location>
        <begin position="1"/>
        <end position="25"/>
    </location>
</feature>
<dbReference type="Gene3D" id="3.30.1120.10">
    <property type="match status" value="1"/>
</dbReference>
<dbReference type="PANTHER" id="PTHR42693">
    <property type="entry name" value="ARYLSULFATASE FAMILY MEMBER"/>
    <property type="match status" value="1"/>
</dbReference>
<evidence type="ECO:0000256" key="4">
    <source>
        <dbReference type="ARBA" id="ARBA00022837"/>
    </source>
</evidence>
<dbReference type="Proteomes" id="UP000576082">
    <property type="component" value="Unassembled WGS sequence"/>
</dbReference>
<name>A0A7X9XBX3_9BACT</name>
<dbReference type="EMBL" id="JABANE010000089">
    <property type="protein sequence ID" value="NME71202.1"/>
    <property type="molecule type" value="Genomic_DNA"/>
</dbReference>
<keyword evidence="3" id="KW-0378">Hydrolase</keyword>
<evidence type="ECO:0000256" key="1">
    <source>
        <dbReference type="ARBA" id="ARBA00008779"/>
    </source>
</evidence>